<dbReference type="SUPFAM" id="SSF54637">
    <property type="entry name" value="Thioesterase/thiol ester dehydrase-isomerase"/>
    <property type="match status" value="2"/>
</dbReference>
<reference evidence="10 11" key="1">
    <citation type="journal article" date="2019" name="Int. J. Syst. Evol. Microbiol.">
        <title>Lactobacillus salitolerans sp. nov., a novel lactic acid bacterium isolated from spent mushroom substrates.</title>
        <authorList>
            <person name="Tohno M."/>
            <person name="Tanizawa Y."/>
            <person name="Kojima Y."/>
            <person name="Sakamoto M."/>
            <person name="Nakamura Y."/>
            <person name="Ohkuma M."/>
            <person name="Kobayashi H."/>
        </authorList>
    </citation>
    <scope>NUCLEOTIDE SEQUENCE [LARGE SCALE GENOMIC DNA]</scope>
    <source>
        <strain evidence="10 11">YK43</strain>
    </source>
</reference>
<evidence type="ECO:0000256" key="6">
    <source>
        <dbReference type="ARBA" id="ARBA00023098"/>
    </source>
</evidence>
<dbReference type="OrthoDB" id="9801517at2"/>
<gene>
    <name evidence="10" type="primary">fatA</name>
    <name evidence="10" type="ORF">LFYK43_19790</name>
</gene>
<dbReference type="PANTHER" id="PTHR31727">
    <property type="entry name" value="OLEOYL-ACYL CARRIER PROTEIN THIOESTERASE 1, CHLOROPLASTIC"/>
    <property type="match status" value="1"/>
</dbReference>
<evidence type="ECO:0000256" key="5">
    <source>
        <dbReference type="ARBA" id="ARBA00022946"/>
    </source>
</evidence>
<dbReference type="InterPro" id="IPR029069">
    <property type="entry name" value="HotDog_dom_sf"/>
</dbReference>
<dbReference type="Pfam" id="PF20791">
    <property type="entry name" value="Acyl-ACP_TE_C"/>
    <property type="match status" value="1"/>
</dbReference>
<feature type="domain" description="Acyl-ACP thioesterase N-terminal hotdog" evidence="8">
    <location>
        <begin position="4"/>
        <end position="132"/>
    </location>
</feature>
<keyword evidence="11" id="KW-1185">Reference proteome</keyword>
<feature type="domain" description="Acyl-ACP thioesterase-like C-terminal" evidence="9">
    <location>
        <begin position="152"/>
        <end position="244"/>
    </location>
</feature>
<dbReference type="EMBL" id="BFFP01000038">
    <property type="protein sequence ID" value="GBG95520.1"/>
    <property type="molecule type" value="Genomic_DNA"/>
</dbReference>
<sequence length="247" mass="28662">MSAKTFSEDHRVVYYETNVTGVIGIGRLVDLMILVSGDQSDSLGVTDQKLSELGLGWVVTQHVMDITRLPHANEVVTISTKAQEYNRFFCYRDFWVTDQEGQQLVKMHSVFVLMDRTKRKIVRLPQEIIAPYESEYTKKIERLAAPQPVNDATASKKYRVRFMDIDGNHHVNNVHYFDWMLDALPADFLLNHRLTKMNIQYRQEVYYGATVSSQVELDQDELITKHVITTEDEKNCNAECHWEKISD</sequence>
<keyword evidence="3" id="KW-0378">Hydrolase</keyword>
<keyword evidence="4" id="KW-0276">Fatty acid metabolism</keyword>
<dbReference type="RefSeq" id="WP_124977892.1">
    <property type="nucleotide sequence ID" value="NZ_BFFP01000038.1"/>
</dbReference>
<dbReference type="PANTHER" id="PTHR31727:SF6">
    <property type="entry name" value="OLEOYL-ACYL CARRIER PROTEIN THIOESTERASE 1, CHLOROPLASTIC"/>
    <property type="match status" value="1"/>
</dbReference>
<organism evidence="10 11">
    <name type="scientific">Ligilactobacillus salitolerans</name>
    <dbReference type="NCBI Taxonomy" id="1808352"/>
    <lineage>
        <taxon>Bacteria</taxon>
        <taxon>Bacillati</taxon>
        <taxon>Bacillota</taxon>
        <taxon>Bacilli</taxon>
        <taxon>Lactobacillales</taxon>
        <taxon>Lactobacillaceae</taxon>
        <taxon>Ligilactobacillus</taxon>
    </lineage>
</organism>
<dbReference type="InterPro" id="IPR002864">
    <property type="entry name" value="Acyl-ACP_thioesterase_NHD"/>
</dbReference>
<comment type="caution">
    <text evidence="10">The sequence shown here is derived from an EMBL/GenBank/DDBJ whole genome shotgun (WGS) entry which is preliminary data.</text>
</comment>
<dbReference type="InterPro" id="IPR045023">
    <property type="entry name" value="FATA/B"/>
</dbReference>
<evidence type="ECO:0000313" key="10">
    <source>
        <dbReference type="EMBL" id="GBG95520.1"/>
    </source>
</evidence>
<dbReference type="GO" id="GO:0016297">
    <property type="term" value="F:fatty acyl-[ACP] hydrolase activity"/>
    <property type="evidence" value="ECO:0007669"/>
    <property type="project" value="InterPro"/>
</dbReference>
<comment type="similarity">
    <text evidence="1">Belongs to the acyl-ACP thioesterase family.</text>
</comment>
<keyword evidence="7" id="KW-0275">Fatty acid biosynthesis</keyword>
<dbReference type="Pfam" id="PF01643">
    <property type="entry name" value="Acyl-ACP_TE"/>
    <property type="match status" value="1"/>
</dbReference>
<evidence type="ECO:0000256" key="1">
    <source>
        <dbReference type="ARBA" id="ARBA00006500"/>
    </source>
</evidence>
<evidence type="ECO:0000256" key="4">
    <source>
        <dbReference type="ARBA" id="ARBA00022832"/>
    </source>
</evidence>
<evidence type="ECO:0000256" key="7">
    <source>
        <dbReference type="ARBA" id="ARBA00023160"/>
    </source>
</evidence>
<dbReference type="InterPro" id="IPR049427">
    <property type="entry name" value="Acyl-ACP_TE_C"/>
</dbReference>
<proteinExistence type="inferred from homology"/>
<keyword evidence="2" id="KW-0444">Lipid biosynthesis</keyword>
<dbReference type="Gene3D" id="3.10.129.10">
    <property type="entry name" value="Hotdog Thioesterase"/>
    <property type="match status" value="1"/>
</dbReference>
<evidence type="ECO:0000313" key="11">
    <source>
        <dbReference type="Proteomes" id="UP000286848"/>
    </source>
</evidence>
<evidence type="ECO:0000256" key="2">
    <source>
        <dbReference type="ARBA" id="ARBA00022516"/>
    </source>
</evidence>
<dbReference type="AlphaFoldDB" id="A0A401IVE1"/>
<protein>
    <submittedName>
        <fullName evidence="10">Acyl-ACP thioesterase</fullName>
    </submittedName>
</protein>
<accession>A0A401IVE1</accession>
<keyword evidence="6" id="KW-0443">Lipid metabolism</keyword>
<evidence type="ECO:0000259" key="9">
    <source>
        <dbReference type="Pfam" id="PF20791"/>
    </source>
</evidence>
<dbReference type="GO" id="GO:0000036">
    <property type="term" value="F:acyl carrier activity"/>
    <property type="evidence" value="ECO:0007669"/>
    <property type="project" value="TreeGrafter"/>
</dbReference>
<dbReference type="CDD" id="cd00586">
    <property type="entry name" value="4HBT"/>
    <property type="match status" value="2"/>
</dbReference>
<evidence type="ECO:0000256" key="3">
    <source>
        <dbReference type="ARBA" id="ARBA00022801"/>
    </source>
</evidence>
<keyword evidence="5" id="KW-0809">Transit peptide</keyword>
<dbReference type="Proteomes" id="UP000286848">
    <property type="component" value="Unassembled WGS sequence"/>
</dbReference>
<name>A0A401IVE1_9LACO</name>
<evidence type="ECO:0000259" key="8">
    <source>
        <dbReference type="Pfam" id="PF01643"/>
    </source>
</evidence>